<dbReference type="InterPro" id="IPR014043">
    <property type="entry name" value="Acyl_transferase_dom"/>
</dbReference>
<dbReference type="Proteomes" id="UP001306950">
    <property type="component" value="Unassembled WGS sequence"/>
</dbReference>
<accession>A0ABU7VP31</accession>
<dbReference type="CDD" id="cd00833">
    <property type="entry name" value="PKS"/>
    <property type="match status" value="1"/>
</dbReference>
<evidence type="ECO:0000313" key="7">
    <source>
        <dbReference type="Proteomes" id="UP001306950"/>
    </source>
</evidence>
<feature type="domain" description="Ketosynthase family 3 (KS3)" evidence="5">
    <location>
        <begin position="7"/>
        <end position="432"/>
    </location>
</feature>
<dbReference type="InterPro" id="IPR016035">
    <property type="entry name" value="Acyl_Trfase/lysoPLipase"/>
</dbReference>
<evidence type="ECO:0000256" key="3">
    <source>
        <dbReference type="ARBA" id="ARBA00022679"/>
    </source>
</evidence>
<dbReference type="Pfam" id="PF00109">
    <property type="entry name" value="ketoacyl-synt"/>
    <property type="match status" value="1"/>
</dbReference>
<dbReference type="SMART" id="SM00827">
    <property type="entry name" value="PKS_AT"/>
    <property type="match status" value="1"/>
</dbReference>
<dbReference type="PROSITE" id="PS00012">
    <property type="entry name" value="PHOSPHOPANTETHEINE"/>
    <property type="match status" value="1"/>
</dbReference>
<dbReference type="InterPro" id="IPR001227">
    <property type="entry name" value="Ac_transferase_dom_sf"/>
</dbReference>
<dbReference type="PROSITE" id="PS52004">
    <property type="entry name" value="KS3_2"/>
    <property type="match status" value="1"/>
</dbReference>
<dbReference type="SUPFAM" id="SSF52151">
    <property type="entry name" value="FabD/lysophospholipase-like"/>
    <property type="match status" value="1"/>
</dbReference>
<evidence type="ECO:0000259" key="5">
    <source>
        <dbReference type="PROSITE" id="PS52004"/>
    </source>
</evidence>
<evidence type="ECO:0000256" key="2">
    <source>
        <dbReference type="ARBA" id="ARBA00022553"/>
    </source>
</evidence>
<dbReference type="InterPro" id="IPR016039">
    <property type="entry name" value="Thiolase-like"/>
</dbReference>
<dbReference type="Pfam" id="PF16197">
    <property type="entry name" value="KAsynt_C_assoc"/>
    <property type="match status" value="1"/>
</dbReference>
<evidence type="ECO:0000259" key="4">
    <source>
        <dbReference type="PROSITE" id="PS50075"/>
    </source>
</evidence>
<dbReference type="SMART" id="SM00825">
    <property type="entry name" value="PKS_KS"/>
    <property type="match status" value="1"/>
</dbReference>
<dbReference type="Pfam" id="PF02801">
    <property type="entry name" value="Ketoacyl-synt_C"/>
    <property type="match status" value="1"/>
</dbReference>
<dbReference type="InterPro" id="IPR050091">
    <property type="entry name" value="PKS_NRPS_Biosynth_Enz"/>
</dbReference>
<dbReference type="Gene3D" id="3.40.366.10">
    <property type="entry name" value="Malonyl-Coenzyme A Acyl Carrier Protein, domain 2"/>
    <property type="match status" value="1"/>
</dbReference>
<dbReference type="InterPro" id="IPR009081">
    <property type="entry name" value="PP-bd_ACP"/>
</dbReference>
<sequence length="993" mass="108574">MTGAEMESSIAIIGMSGRFPGAQNVREFWTNVREGRESILPLSDEMLRKAGVDEVRLADPQYVKAAPLIAGLDLFDYTFFDMSKREADMLDPQHRFLLMCAYEALEDGGYASDRYSGEISVFAGCGFNGYLFQNILAHPENIAEEDLQLLLQTNSNDYASTRISYKLNLRGISVNVQSACSTSLLAVHQACQNLLMYQSDMALAGGGSLRIPDEEGYMYREGGIFSPDGHCRAFDADARGTVFGSGAGMVLLKRLEDALKDHDHIYAVIRGSAANNDGSGKVGYTAPSVRGQRDVIVEALAIAGITPDTIDYIEAHGTGTPLGDPIEIAALQEAFGERESGRCAIGSVKTNIGHLNAASGIAGLIKTAWMLEQREIPPSLHYCTPNPAIDFDKGPFYVNTRLRSWDESVGPRRAGVSSFGIGGTNVHVVLEEAPRSPREDSGKHEVRPVEAAEEVLLVSAKTPDAAGRLIDSVESYLLERPNIDKAAAAFTLQTGRSGFAHRQAALWDRQGGIQRIGQRKAPDAAPGVIFMFPGQGSQYVGMAAGLYDQFPLFRTYADECFHKLNLLTGKDYGALLLDRSEGGVDPAELQRTSVAQPLLFVVEYALAKCLVDWGIRPAAMIGHSLGEYTAACMAGAVSLEDALALIAERGFLMEQTPAGGMMAVFASNEQIEPLLSEGCSLSAVNSKTSCTVAGEKVALDRLAVLLQRAGIEYRLLEVNHGFHSSLMDSALEPFGRAAARCKWTAPNIPFASNVTGDFITDEQTKSAEYWRSHLRSTVQFARGIDTLLRGEPCLWLEVGPGRTLSQFVLQQSVSAETAGVYSLLPRRQEQASDRALLLKGLAQCWLSGITVQWERLHDPATGRIPLPTYPFEGKRCWFHSGSEGRDEPADRAEEQESSIRSHISADYIPPEDGVQEKLVQVWEQVLGVKPIGIRDDFFELGGHSLLATQIISRLRNLFPQIDFRFDRLFAYTTIEEIAGQIEIQMIEYLENQV</sequence>
<dbReference type="EMBL" id="JAZHPZ010000002">
    <property type="protein sequence ID" value="MEF2965235.1"/>
    <property type="molecule type" value="Genomic_DNA"/>
</dbReference>
<dbReference type="SUPFAM" id="SSF47336">
    <property type="entry name" value="ACP-like"/>
    <property type="match status" value="1"/>
</dbReference>
<dbReference type="InterPro" id="IPR016036">
    <property type="entry name" value="Malonyl_transacylase_ACP-bd"/>
</dbReference>
<comment type="caution">
    <text evidence="6">The sequence shown here is derived from an EMBL/GenBank/DDBJ whole genome shotgun (WGS) entry which is preliminary data.</text>
</comment>
<keyword evidence="3" id="KW-0808">Transferase</keyword>
<dbReference type="Gene3D" id="3.40.47.10">
    <property type="match status" value="1"/>
</dbReference>
<dbReference type="InterPro" id="IPR032821">
    <property type="entry name" value="PKS_assoc"/>
</dbReference>
<gene>
    <name evidence="6" type="ORF">V3851_05260</name>
</gene>
<dbReference type="InterPro" id="IPR020841">
    <property type="entry name" value="PKS_Beta-ketoAc_synthase_dom"/>
</dbReference>
<dbReference type="PANTHER" id="PTHR43775">
    <property type="entry name" value="FATTY ACID SYNTHASE"/>
    <property type="match status" value="1"/>
</dbReference>
<name>A0ABU7VP31_9BACL</name>
<dbReference type="InterPro" id="IPR036736">
    <property type="entry name" value="ACP-like_sf"/>
</dbReference>
<keyword evidence="7" id="KW-1185">Reference proteome</keyword>
<feature type="domain" description="Carrier" evidence="4">
    <location>
        <begin position="909"/>
        <end position="985"/>
    </location>
</feature>
<dbReference type="PROSITE" id="PS50075">
    <property type="entry name" value="CARRIER"/>
    <property type="match status" value="1"/>
</dbReference>
<dbReference type="InterPro" id="IPR014031">
    <property type="entry name" value="Ketoacyl_synth_C"/>
</dbReference>
<dbReference type="Pfam" id="PF00550">
    <property type="entry name" value="PP-binding"/>
    <property type="match status" value="1"/>
</dbReference>
<dbReference type="RefSeq" id="WP_331845472.1">
    <property type="nucleotide sequence ID" value="NZ_JAZHPZ010000002.1"/>
</dbReference>
<evidence type="ECO:0000313" key="6">
    <source>
        <dbReference type="EMBL" id="MEF2965235.1"/>
    </source>
</evidence>
<dbReference type="Pfam" id="PF00698">
    <property type="entry name" value="Acyl_transf_1"/>
    <property type="match status" value="1"/>
</dbReference>
<keyword evidence="2" id="KW-0597">Phosphoprotein</keyword>
<dbReference type="Gene3D" id="3.30.70.3290">
    <property type="match status" value="1"/>
</dbReference>
<dbReference type="PROSITE" id="PS00606">
    <property type="entry name" value="KS3_1"/>
    <property type="match status" value="1"/>
</dbReference>
<dbReference type="Gene3D" id="1.10.1200.10">
    <property type="entry name" value="ACP-like"/>
    <property type="match status" value="1"/>
</dbReference>
<protein>
    <submittedName>
        <fullName evidence="6">Type I polyketide synthase</fullName>
    </submittedName>
</protein>
<dbReference type="PANTHER" id="PTHR43775:SF51">
    <property type="entry name" value="INACTIVE PHENOLPHTHIOCEROL SYNTHESIS POLYKETIDE SYNTHASE TYPE I PKS1-RELATED"/>
    <property type="match status" value="1"/>
</dbReference>
<dbReference type="InterPro" id="IPR006162">
    <property type="entry name" value="Ppantetheine_attach_site"/>
</dbReference>
<dbReference type="SUPFAM" id="SSF53901">
    <property type="entry name" value="Thiolase-like"/>
    <property type="match status" value="1"/>
</dbReference>
<reference evidence="6 7" key="1">
    <citation type="submission" date="2024-02" db="EMBL/GenBank/DDBJ databases">
        <title>A nitrogen-fixing paenibacillus bacterium.</title>
        <authorList>
            <person name="Zhang W.L."/>
            <person name="Chen S.F."/>
        </authorList>
    </citation>
    <scope>NUCLEOTIDE SEQUENCE [LARGE SCALE GENOMIC DNA]</scope>
    <source>
        <strain evidence="6 7">M1</strain>
    </source>
</reference>
<evidence type="ECO:0000256" key="1">
    <source>
        <dbReference type="ARBA" id="ARBA00022450"/>
    </source>
</evidence>
<proteinExistence type="predicted"/>
<dbReference type="InterPro" id="IPR014030">
    <property type="entry name" value="Ketoacyl_synth_N"/>
</dbReference>
<dbReference type="SUPFAM" id="SSF55048">
    <property type="entry name" value="Probable ACP-binding domain of malonyl-CoA ACP transacylase"/>
    <property type="match status" value="1"/>
</dbReference>
<dbReference type="InterPro" id="IPR018201">
    <property type="entry name" value="Ketoacyl_synth_AS"/>
</dbReference>
<keyword evidence="1" id="KW-0596">Phosphopantetheine</keyword>
<organism evidence="6 7">
    <name type="scientific">Paenibacillus haidiansis</name>
    <dbReference type="NCBI Taxonomy" id="1574488"/>
    <lineage>
        <taxon>Bacteria</taxon>
        <taxon>Bacillati</taxon>
        <taxon>Bacillota</taxon>
        <taxon>Bacilli</taxon>
        <taxon>Bacillales</taxon>
        <taxon>Paenibacillaceae</taxon>
        <taxon>Paenibacillus</taxon>
    </lineage>
</organism>